<gene>
    <name evidence="1" type="ORF">L227DRAFT_227080</name>
</gene>
<keyword evidence="2" id="KW-1185">Reference proteome</keyword>
<accession>A0A5C2S3Z1</accession>
<dbReference type="EMBL" id="ML122280">
    <property type="protein sequence ID" value="RPD57599.1"/>
    <property type="molecule type" value="Genomic_DNA"/>
</dbReference>
<protein>
    <submittedName>
        <fullName evidence="1">Uncharacterized protein</fullName>
    </submittedName>
</protein>
<dbReference type="AlphaFoldDB" id="A0A5C2S3Z1"/>
<proteinExistence type="predicted"/>
<name>A0A5C2S3Z1_9APHY</name>
<evidence type="ECO:0000313" key="2">
    <source>
        <dbReference type="Proteomes" id="UP000313359"/>
    </source>
</evidence>
<dbReference type="Proteomes" id="UP000313359">
    <property type="component" value="Unassembled WGS sequence"/>
</dbReference>
<evidence type="ECO:0000313" key="1">
    <source>
        <dbReference type="EMBL" id="RPD57599.1"/>
    </source>
</evidence>
<organism evidence="1 2">
    <name type="scientific">Lentinus tigrinus ALCF2SS1-6</name>
    <dbReference type="NCBI Taxonomy" id="1328759"/>
    <lineage>
        <taxon>Eukaryota</taxon>
        <taxon>Fungi</taxon>
        <taxon>Dikarya</taxon>
        <taxon>Basidiomycota</taxon>
        <taxon>Agaricomycotina</taxon>
        <taxon>Agaricomycetes</taxon>
        <taxon>Polyporales</taxon>
        <taxon>Polyporaceae</taxon>
        <taxon>Lentinus</taxon>
    </lineage>
</organism>
<reference evidence="1" key="1">
    <citation type="journal article" date="2018" name="Genome Biol. Evol.">
        <title>Genomics and development of Lentinus tigrinus, a white-rot wood-decaying mushroom with dimorphic fruiting bodies.</title>
        <authorList>
            <person name="Wu B."/>
            <person name="Xu Z."/>
            <person name="Knudson A."/>
            <person name="Carlson A."/>
            <person name="Chen N."/>
            <person name="Kovaka S."/>
            <person name="LaButti K."/>
            <person name="Lipzen A."/>
            <person name="Pennachio C."/>
            <person name="Riley R."/>
            <person name="Schakwitz W."/>
            <person name="Umezawa K."/>
            <person name="Ohm R.A."/>
            <person name="Grigoriev I.V."/>
            <person name="Nagy L.G."/>
            <person name="Gibbons J."/>
            <person name="Hibbett D."/>
        </authorList>
    </citation>
    <scope>NUCLEOTIDE SEQUENCE [LARGE SCALE GENOMIC DNA]</scope>
    <source>
        <strain evidence="1">ALCF2SS1-6</strain>
    </source>
</reference>
<sequence>MVGEEGRCKCCARGRKEGSYSWSAVLFYSLLARCCYMLLCHRTSATSHYSPLASCARPIAAAERLRWLGFAASACRSGSHRCLRLNGARSACGDMGRFVFAAHQQVLFRASVMGGVFPRVLAAGSNVEFGFDERVCRSPAHTLRLQVVDTLCTMRSWRTRTMKWAKVQGPGSQVGHDVRER</sequence>